<comment type="similarity">
    <text evidence="2">Belongs to the eukaryotic/archaeal RNase P protein component 3 family.</text>
</comment>
<dbReference type="Pfam" id="PF01876">
    <property type="entry name" value="RNase_P_p30"/>
    <property type="match status" value="1"/>
</dbReference>
<protein>
    <submittedName>
        <fullName evidence="6">Ribonuclease P protein subunit p30</fullName>
    </submittedName>
</protein>
<evidence type="ECO:0000313" key="6">
    <source>
        <dbReference type="WBParaSite" id="nRc.2.0.1.t39652-RA"/>
    </source>
</evidence>
<dbReference type="PANTHER" id="PTHR13031:SF0">
    <property type="entry name" value="RIBONUCLEASE P PROTEIN SUBUNIT P30"/>
    <property type="match status" value="1"/>
</dbReference>
<dbReference type="PANTHER" id="PTHR13031">
    <property type="entry name" value="RIBONUCLEASE P SUBUNIT P30"/>
    <property type="match status" value="1"/>
</dbReference>
<comment type="subcellular location">
    <subcellularLocation>
        <location evidence="1">Nucleus</location>
    </subcellularLocation>
</comment>
<evidence type="ECO:0000256" key="2">
    <source>
        <dbReference type="ARBA" id="ARBA00007331"/>
    </source>
</evidence>
<dbReference type="GO" id="GO:0003723">
    <property type="term" value="F:RNA binding"/>
    <property type="evidence" value="ECO:0007669"/>
    <property type="project" value="TreeGrafter"/>
</dbReference>
<organism evidence="5 6">
    <name type="scientific">Romanomermis culicivorax</name>
    <name type="common">Nematode worm</name>
    <dbReference type="NCBI Taxonomy" id="13658"/>
    <lineage>
        <taxon>Eukaryota</taxon>
        <taxon>Metazoa</taxon>
        <taxon>Ecdysozoa</taxon>
        <taxon>Nematoda</taxon>
        <taxon>Enoplea</taxon>
        <taxon>Dorylaimia</taxon>
        <taxon>Mermithida</taxon>
        <taxon>Mermithoidea</taxon>
        <taxon>Mermithidae</taxon>
        <taxon>Romanomermis</taxon>
    </lineage>
</organism>
<dbReference type="InterPro" id="IPR002738">
    <property type="entry name" value="RNase_P_p30"/>
</dbReference>
<accession>A0A915KLD6</accession>
<dbReference type="GO" id="GO:0005655">
    <property type="term" value="C:nucleolar ribonuclease P complex"/>
    <property type="evidence" value="ECO:0007669"/>
    <property type="project" value="TreeGrafter"/>
</dbReference>
<keyword evidence="5" id="KW-1185">Reference proteome</keyword>
<dbReference type="Gene3D" id="3.20.20.140">
    <property type="entry name" value="Metal-dependent hydrolases"/>
    <property type="match status" value="1"/>
</dbReference>
<evidence type="ECO:0000256" key="3">
    <source>
        <dbReference type="ARBA" id="ARBA00022694"/>
    </source>
</evidence>
<proteinExistence type="inferred from homology"/>
<dbReference type="SUPFAM" id="SSF89550">
    <property type="entry name" value="PHP domain-like"/>
    <property type="match status" value="1"/>
</dbReference>
<evidence type="ECO:0000256" key="1">
    <source>
        <dbReference type="ARBA" id="ARBA00004123"/>
    </source>
</evidence>
<dbReference type="OMA" id="AEMNIRH"/>
<name>A0A915KLD6_ROMCU</name>
<evidence type="ECO:0000313" key="5">
    <source>
        <dbReference type="Proteomes" id="UP000887565"/>
    </source>
</evidence>
<evidence type="ECO:0000256" key="4">
    <source>
        <dbReference type="SAM" id="MobiDB-lite"/>
    </source>
</evidence>
<dbReference type="InterPro" id="IPR016195">
    <property type="entry name" value="Pol/histidinol_Pase-like"/>
</dbReference>
<feature type="region of interest" description="Disordered" evidence="4">
    <location>
        <begin position="58"/>
        <end position="82"/>
    </location>
</feature>
<dbReference type="WBParaSite" id="nRc.2.0.1.t39652-RA">
    <property type="protein sequence ID" value="nRc.2.0.1.t39652-RA"/>
    <property type="gene ID" value="nRc.2.0.1.g39652"/>
</dbReference>
<sequence length="313" mass="34957">MMRSTILSNDKIFADLNLIYDSSNPKATLECIKKALALGFDAIAVNVELLDYDTVSKDDNQQQKHSNKKKKTNNSTMTIPSPPQFTLDLGDGTAKKLKLYSRLTLGLADTSQVHNILKMPVVEKYDVLCIYPKTDEMFNTIIKKLEVDMITIEITQRANWISRKNLVQMAIEKGITFEITYSPALMDSSVRRDCFANGRDLHRASKGKGLILSSKASKPIEIRSPFDVANMGLLFGLTSEQSGRAVSSNALNLLLHAESRKTVKGVMNVQSCASLINSKRSLLDDLLKIPEFRTEVKVISTEEKLLVKKQKLT</sequence>
<dbReference type="GO" id="GO:0008033">
    <property type="term" value="P:tRNA processing"/>
    <property type="evidence" value="ECO:0007669"/>
    <property type="project" value="UniProtKB-KW"/>
</dbReference>
<dbReference type="AlphaFoldDB" id="A0A915KLD6"/>
<keyword evidence="3" id="KW-0819">tRNA processing</keyword>
<dbReference type="Proteomes" id="UP000887565">
    <property type="component" value="Unplaced"/>
</dbReference>
<reference evidence="6" key="1">
    <citation type="submission" date="2022-11" db="UniProtKB">
        <authorList>
            <consortium name="WormBaseParasite"/>
        </authorList>
    </citation>
    <scope>IDENTIFICATION</scope>
</reference>